<dbReference type="InterPro" id="IPR005312">
    <property type="entry name" value="DUF1759"/>
</dbReference>
<sequence>MSIFINYPVPQHLKLPDFELPEFSGDMDAFPEFWDLYCATIHNNTSVPVALKFSYLKTHLKGNAAKLIANFELTAENYNDAVRIVINTYNRPEILRSRLWDKLVEMQAS</sequence>
<dbReference type="AlphaFoldDB" id="A0A0C2DM62"/>
<proteinExistence type="predicted"/>
<dbReference type="PANTHER" id="PTHR22954:SF3">
    <property type="entry name" value="PROTEIN CBG08539"/>
    <property type="match status" value="1"/>
</dbReference>
<dbReference type="EMBL" id="KN728487">
    <property type="protein sequence ID" value="KIH63702.1"/>
    <property type="molecule type" value="Genomic_DNA"/>
</dbReference>
<evidence type="ECO:0000313" key="2">
    <source>
        <dbReference type="Proteomes" id="UP000054047"/>
    </source>
</evidence>
<evidence type="ECO:0000313" key="1">
    <source>
        <dbReference type="EMBL" id="KIH63702.1"/>
    </source>
</evidence>
<protein>
    <submittedName>
        <fullName evidence="1">Uncharacterized protein</fullName>
    </submittedName>
</protein>
<dbReference type="Pfam" id="PF03564">
    <property type="entry name" value="DUF1759"/>
    <property type="match status" value="1"/>
</dbReference>
<keyword evidence="2" id="KW-1185">Reference proteome</keyword>
<dbReference type="OrthoDB" id="7444419at2759"/>
<organism evidence="1 2">
    <name type="scientific">Ancylostoma duodenale</name>
    <dbReference type="NCBI Taxonomy" id="51022"/>
    <lineage>
        <taxon>Eukaryota</taxon>
        <taxon>Metazoa</taxon>
        <taxon>Ecdysozoa</taxon>
        <taxon>Nematoda</taxon>
        <taxon>Chromadorea</taxon>
        <taxon>Rhabditida</taxon>
        <taxon>Rhabditina</taxon>
        <taxon>Rhabditomorpha</taxon>
        <taxon>Strongyloidea</taxon>
        <taxon>Ancylostomatidae</taxon>
        <taxon>Ancylostomatinae</taxon>
        <taxon>Ancylostoma</taxon>
    </lineage>
</organism>
<gene>
    <name evidence="1" type="ORF">ANCDUO_05995</name>
</gene>
<name>A0A0C2DM62_9BILA</name>
<accession>A0A0C2DM62</accession>
<dbReference type="Proteomes" id="UP000054047">
    <property type="component" value="Unassembled WGS sequence"/>
</dbReference>
<reference evidence="1 2" key="1">
    <citation type="submission" date="2013-12" db="EMBL/GenBank/DDBJ databases">
        <title>Draft genome of the parsitic nematode Ancylostoma duodenale.</title>
        <authorList>
            <person name="Mitreva M."/>
        </authorList>
    </citation>
    <scope>NUCLEOTIDE SEQUENCE [LARGE SCALE GENOMIC DNA]</scope>
    <source>
        <strain evidence="1 2">Zhejiang</strain>
    </source>
</reference>
<dbReference type="PANTHER" id="PTHR22954">
    <property type="entry name" value="RETROVIRAL PROTEASE-RELATED"/>
    <property type="match status" value="1"/>
</dbReference>